<name>A0A9P5LID8_9HYPO</name>
<dbReference type="InterPro" id="IPR000182">
    <property type="entry name" value="GNAT_dom"/>
</dbReference>
<reference evidence="2" key="1">
    <citation type="submission" date="2020-03" db="EMBL/GenBank/DDBJ databases">
        <title>Draft Genome Sequence of Cylindrodendrum hubeiense.</title>
        <authorList>
            <person name="Buettner E."/>
            <person name="Kellner H."/>
        </authorList>
    </citation>
    <scope>NUCLEOTIDE SEQUENCE</scope>
    <source>
        <strain evidence="2">IHI 201604</strain>
    </source>
</reference>
<accession>A0A9P5LID8</accession>
<evidence type="ECO:0000313" key="2">
    <source>
        <dbReference type="EMBL" id="KAF7554016.1"/>
    </source>
</evidence>
<dbReference type="PANTHER" id="PTHR42791:SF14">
    <property type="entry name" value="N-ACETYLTRANSFERASE DOMAIN-CONTAINING PROTEIN"/>
    <property type="match status" value="1"/>
</dbReference>
<comment type="caution">
    <text evidence="2">The sequence shown here is derived from an EMBL/GenBank/DDBJ whole genome shotgun (WGS) entry which is preliminary data.</text>
</comment>
<dbReference type="Pfam" id="PF00583">
    <property type="entry name" value="Acetyltransf_1"/>
    <property type="match status" value="1"/>
</dbReference>
<dbReference type="Proteomes" id="UP000722485">
    <property type="component" value="Unassembled WGS sequence"/>
</dbReference>
<keyword evidence="3" id="KW-1185">Reference proteome</keyword>
<dbReference type="PROSITE" id="PS51186">
    <property type="entry name" value="GNAT"/>
    <property type="match status" value="1"/>
</dbReference>
<organism evidence="2 3">
    <name type="scientific">Cylindrodendrum hubeiense</name>
    <dbReference type="NCBI Taxonomy" id="595255"/>
    <lineage>
        <taxon>Eukaryota</taxon>
        <taxon>Fungi</taxon>
        <taxon>Dikarya</taxon>
        <taxon>Ascomycota</taxon>
        <taxon>Pezizomycotina</taxon>
        <taxon>Sordariomycetes</taxon>
        <taxon>Hypocreomycetidae</taxon>
        <taxon>Hypocreales</taxon>
        <taxon>Nectriaceae</taxon>
        <taxon>Cylindrodendrum</taxon>
    </lineage>
</organism>
<dbReference type="Gene3D" id="3.40.630.30">
    <property type="match status" value="1"/>
</dbReference>
<dbReference type="GO" id="GO:0016747">
    <property type="term" value="F:acyltransferase activity, transferring groups other than amino-acyl groups"/>
    <property type="evidence" value="ECO:0007669"/>
    <property type="project" value="InterPro"/>
</dbReference>
<gene>
    <name evidence="2" type="ORF">G7Z17_g3223</name>
</gene>
<protein>
    <recommendedName>
        <fullName evidence="1">N-acetyltransferase domain-containing protein</fullName>
    </recommendedName>
</protein>
<evidence type="ECO:0000313" key="3">
    <source>
        <dbReference type="Proteomes" id="UP000722485"/>
    </source>
</evidence>
<dbReference type="OrthoDB" id="2832510at2759"/>
<dbReference type="PANTHER" id="PTHR42791">
    <property type="entry name" value="GNAT FAMILY ACETYLTRANSFERASE"/>
    <property type="match status" value="1"/>
</dbReference>
<dbReference type="AlphaFoldDB" id="A0A9P5LID8"/>
<evidence type="ECO:0000259" key="1">
    <source>
        <dbReference type="PROSITE" id="PS51186"/>
    </source>
</evidence>
<dbReference type="EMBL" id="JAANBB010000038">
    <property type="protein sequence ID" value="KAF7554016.1"/>
    <property type="molecule type" value="Genomic_DNA"/>
</dbReference>
<dbReference type="InterPro" id="IPR016181">
    <property type="entry name" value="Acyl_CoA_acyltransferase"/>
</dbReference>
<proteinExistence type="predicted"/>
<sequence length="245" mass="27071">MPSNASDLRVELITDAEDINASFDCTCKTFGSQTGDGIWIVMNPGWDTPEGKAKGAQRMVERWAGVKPDNKGELNVMHVKATLPDPERQGERVLVGVAIWVHASAVEGQGDVPVEDTRADLKALYPDNEAEQRYGCQLLESLHRRRFEVIKEKATASPPSVMVLDLCVVDPAFQGKGIARKLVQWGLDEAQRRGGIEAILEASSMGRHVYAKMGFKSEGDILYTVDPEFADRERPGNLFMRTQGQ</sequence>
<dbReference type="CDD" id="cd04301">
    <property type="entry name" value="NAT_SF"/>
    <property type="match status" value="1"/>
</dbReference>
<dbReference type="SUPFAM" id="SSF55729">
    <property type="entry name" value="Acyl-CoA N-acyltransferases (Nat)"/>
    <property type="match status" value="1"/>
</dbReference>
<feature type="domain" description="N-acetyltransferase" evidence="1">
    <location>
        <begin position="154"/>
        <end position="245"/>
    </location>
</feature>
<dbReference type="InterPro" id="IPR052523">
    <property type="entry name" value="Trichothecene_AcTrans"/>
</dbReference>